<keyword evidence="2" id="KW-0479">Metal-binding</keyword>
<evidence type="ECO:0000313" key="12">
    <source>
        <dbReference type="Proteomes" id="UP000324632"/>
    </source>
</evidence>
<dbReference type="InterPro" id="IPR043136">
    <property type="entry name" value="B30.2/SPRY_sf"/>
</dbReference>
<dbReference type="Pfam" id="PF00643">
    <property type="entry name" value="zf-B_box"/>
    <property type="match status" value="1"/>
</dbReference>
<dbReference type="Pfam" id="PF25600">
    <property type="entry name" value="TRIM_CC"/>
    <property type="match status" value="1"/>
</dbReference>
<dbReference type="InterPro" id="IPR006574">
    <property type="entry name" value="PRY"/>
</dbReference>
<keyword evidence="3 6" id="KW-0863">Zinc-finger</keyword>
<dbReference type="Gene3D" id="3.30.160.60">
    <property type="entry name" value="Classic Zinc Finger"/>
    <property type="match status" value="1"/>
</dbReference>
<dbReference type="GO" id="GO:0005737">
    <property type="term" value="C:cytoplasm"/>
    <property type="evidence" value="ECO:0007669"/>
    <property type="project" value="UniProtKB-ARBA"/>
</dbReference>
<name>A0A5A9PRM9_9TELE</name>
<dbReference type="GO" id="GO:0045087">
    <property type="term" value="P:innate immune response"/>
    <property type="evidence" value="ECO:0007669"/>
    <property type="project" value="UniProtKB-KW"/>
</dbReference>
<evidence type="ECO:0000259" key="9">
    <source>
        <dbReference type="PROSITE" id="PS50119"/>
    </source>
</evidence>
<reference evidence="11 12" key="1">
    <citation type="journal article" date="2019" name="Mol. Ecol. Resour.">
        <title>Chromosome-level genome assembly of Triplophysa tibetana, a fish adapted to the harsh high-altitude environment of the Tibetan Plateau.</title>
        <authorList>
            <person name="Yang X."/>
            <person name="Liu H."/>
            <person name="Ma Z."/>
            <person name="Zou Y."/>
            <person name="Zou M."/>
            <person name="Mao Y."/>
            <person name="Li X."/>
            <person name="Wang H."/>
            <person name="Chen T."/>
            <person name="Wang W."/>
            <person name="Yang R."/>
        </authorList>
    </citation>
    <scope>NUCLEOTIDE SEQUENCE [LARGE SCALE GENOMIC DNA]</scope>
    <source>
        <strain evidence="11">TTIB1903HZAU</strain>
        <tissue evidence="11">Muscle</tissue>
    </source>
</reference>
<dbReference type="SUPFAM" id="SSF57850">
    <property type="entry name" value="RING/U-box"/>
    <property type="match status" value="1"/>
</dbReference>
<dbReference type="SUPFAM" id="SSF49899">
    <property type="entry name" value="Concanavalin A-like lectins/glucanases"/>
    <property type="match status" value="1"/>
</dbReference>
<dbReference type="EMBL" id="SOYY01000003">
    <property type="protein sequence ID" value="KAA0723666.1"/>
    <property type="molecule type" value="Genomic_DNA"/>
</dbReference>
<dbReference type="InterPro" id="IPR058030">
    <property type="entry name" value="TRIM8/14/16/25/29/45/65_CC"/>
</dbReference>
<dbReference type="Pfam" id="PF13765">
    <property type="entry name" value="PRY"/>
    <property type="match status" value="1"/>
</dbReference>
<dbReference type="CDD" id="cd19769">
    <property type="entry name" value="Bbox2_TRIM16-like"/>
    <property type="match status" value="1"/>
</dbReference>
<dbReference type="Proteomes" id="UP000324632">
    <property type="component" value="Chromosome 3"/>
</dbReference>
<dbReference type="Gene3D" id="3.30.40.10">
    <property type="entry name" value="Zinc/RING finger domain, C3HC4 (zinc finger)"/>
    <property type="match status" value="1"/>
</dbReference>
<dbReference type="InterPro" id="IPR001841">
    <property type="entry name" value="Znf_RING"/>
</dbReference>
<organism evidence="11 12">
    <name type="scientific">Triplophysa tibetana</name>
    <dbReference type="NCBI Taxonomy" id="1572043"/>
    <lineage>
        <taxon>Eukaryota</taxon>
        <taxon>Metazoa</taxon>
        <taxon>Chordata</taxon>
        <taxon>Craniata</taxon>
        <taxon>Vertebrata</taxon>
        <taxon>Euteleostomi</taxon>
        <taxon>Actinopterygii</taxon>
        <taxon>Neopterygii</taxon>
        <taxon>Teleostei</taxon>
        <taxon>Ostariophysi</taxon>
        <taxon>Cypriniformes</taxon>
        <taxon>Nemacheilidae</taxon>
        <taxon>Triplophysa</taxon>
    </lineage>
</organism>
<dbReference type="SMART" id="SM00336">
    <property type="entry name" value="BBOX"/>
    <property type="match status" value="1"/>
</dbReference>
<dbReference type="Pfam" id="PF13445">
    <property type="entry name" value="zf-RING_UBOX"/>
    <property type="match status" value="1"/>
</dbReference>
<dbReference type="PROSITE" id="PS00518">
    <property type="entry name" value="ZF_RING_1"/>
    <property type="match status" value="1"/>
</dbReference>
<comment type="caution">
    <text evidence="11">The sequence shown here is derived from an EMBL/GenBank/DDBJ whole genome shotgun (WGS) entry which is preliminary data.</text>
</comment>
<dbReference type="SMART" id="SM00184">
    <property type="entry name" value="RING"/>
    <property type="match status" value="1"/>
</dbReference>
<dbReference type="Pfam" id="PF00622">
    <property type="entry name" value="SPRY"/>
    <property type="match status" value="1"/>
</dbReference>
<dbReference type="PRINTS" id="PR01407">
    <property type="entry name" value="BUTYPHLNCDUF"/>
</dbReference>
<dbReference type="InterPro" id="IPR003877">
    <property type="entry name" value="SPRY_dom"/>
</dbReference>
<keyword evidence="5" id="KW-0391">Immunity</keyword>
<dbReference type="CDD" id="cd13733">
    <property type="entry name" value="SPRY_PRY_C-I_1"/>
    <property type="match status" value="1"/>
</dbReference>
<dbReference type="SMART" id="SM00589">
    <property type="entry name" value="PRY"/>
    <property type="match status" value="1"/>
</dbReference>
<evidence type="ECO:0000256" key="5">
    <source>
        <dbReference type="ARBA" id="ARBA00022859"/>
    </source>
</evidence>
<dbReference type="SMART" id="SM00449">
    <property type="entry name" value="SPRY"/>
    <property type="match status" value="1"/>
</dbReference>
<accession>A0A5A9PRM9</accession>
<dbReference type="PROSITE" id="PS50119">
    <property type="entry name" value="ZF_BBOX"/>
    <property type="match status" value="1"/>
</dbReference>
<evidence type="ECO:0000256" key="7">
    <source>
        <dbReference type="SAM" id="Coils"/>
    </source>
</evidence>
<proteinExistence type="predicted"/>
<dbReference type="InterPro" id="IPR017907">
    <property type="entry name" value="Znf_RING_CS"/>
</dbReference>
<dbReference type="CDD" id="cd19802">
    <property type="entry name" value="Bbox1_TRIM8-like"/>
    <property type="match status" value="1"/>
</dbReference>
<evidence type="ECO:0000256" key="6">
    <source>
        <dbReference type="PROSITE-ProRule" id="PRU00024"/>
    </source>
</evidence>
<dbReference type="InterPro" id="IPR013083">
    <property type="entry name" value="Znf_RING/FYVE/PHD"/>
</dbReference>
<dbReference type="PANTHER" id="PTHR25465:SF32">
    <property type="entry name" value="BLOODTHIRSTY-RELATED GENE FAMILY, MEMBER 16 ISOFORM X1-RELATED"/>
    <property type="match status" value="1"/>
</dbReference>
<evidence type="ECO:0000256" key="3">
    <source>
        <dbReference type="ARBA" id="ARBA00022771"/>
    </source>
</evidence>
<sequence length="535" mass="61819">MASSSSALSEEQLQCSICLEVFSDPVSTPCGHNFCRDCLKKCWDCTQYYSCPMCKETFKKRPELRVNTTFREFVDHFKKRCDDGEQMVRCDVCTGKCKRAVKSCLNCETSFCETHLEPHKTATKLKEHTLIDPVENLEDHICQHHKRPLDRFCRRDQVCVCHFCAQGDHKSHEIVPLEEESGNKMAEIRKTQTNIHLMIKDKQEKIEEIKALMECKNRNTEKEKRESEELFVALVSSINKTKEELLEGMEDDRKRAEGQARALTKELKKDISELKSRDAELEKFLHTDDHLHILQAKQSLCRPTQHNTLPVFTCNTHLDTEPLKKTLSQCLESFRYQMEELPIIKLKRIQKYAVGVTLNPTTAHPTIILSEDRKQVWCGGDEQNVPDNEERFSLRVSVLGEEGFSKGKFYFEVQVTGKTDWDIGVAKESIKRKGLISLSPNNGYWIFWHRNGDEYHVSDNLPLQLDLKPKPQKIGVFVDYEEGLVSFYDVNARSHIYSYSGQTFTEKLYPYACPCLHLLGKNAAPLVFTSIERCE</sequence>
<feature type="domain" description="RING-type" evidence="8">
    <location>
        <begin position="15"/>
        <end position="55"/>
    </location>
</feature>
<dbReference type="AlphaFoldDB" id="A0A5A9PRM9"/>
<feature type="domain" description="B box-type" evidence="9">
    <location>
        <begin position="137"/>
        <end position="177"/>
    </location>
</feature>
<evidence type="ECO:0000313" key="11">
    <source>
        <dbReference type="EMBL" id="KAA0723666.1"/>
    </source>
</evidence>
<evidence type="ECO:0000256" key="2">
    <source>
        <dbReference type="ARBA" id="ARBA00022723"/>
    </source>
</evidence>
<dbReference type="InterPro" id="IPR001870">
    <property type="entry name" value="B30.2/SPRY"/>
</dbReference>
<dbReference type="FunFam" id="2.60.120.920:FF:000004">
    <property type="entry name" value="Butyrophilin subfamily 1 member A1"/>
    <property type="match status" value="1"/>
</dbReference>
<dbReference type="InterPro" id="IPR013320">
    <property type="entry name" value="ConA-like_dom_sf"/>
</dbReference>
<evidence type="ECO:0000256" key="1">
    <source>
        <dbReference type="ARBA" id="ARBA00022588"/>
    </source>
</evidence>
<dbReference type="InterPro" id="IPR003879">
    <property type="entry name" value="Butyrophylin_SPRY"/>
</dbReference>
<keyword evidence="7" id="KW-0175">Coiled coil</keyword>
<dbReference type="PANTHER" id="PTHR25465">
    <property type="entry name" value="B-BOX DOMAIN CONTAINING"/>
    <property type="match status" value="1"/>
</dbReference>
<dbReference type="InterPro" id="IPR027370">
    <property type="entry name" value="Znf-RING_euk"/>
</dbReference>
<dbReference type="GO" id="GO:0008270">
    <property type="term" value="F:zinc ion binding"/>
    <property type="evidence" value="ECO:0007669"/>
    <property type="project" value="UniProtKB-KW"/>
</dbReference>
<dbReference type="PROSITE" id="PS50089">
    <property type="entry name" value="ZF_RING_2"/>
    <property type="match status" value="1"/>
</dbReference>
<gene>
    <name evidence="11" type="ORF">E1301_Tti003219</name>
</gene>
<feature type="domain" description="B30.2/SPRY" evidence="10">
    <location>
        <begin position="336"/>
        <end position="533"/>
    </location>
</feature>
<keyword evidence="4" id="KW-0862">Zinc</keyword>
<keyword evidence="1" id="KW-0399">Innate immunity</keyword>
<dbReference type="Gene3D" id="2.60.120.920">
    <property type="match status" value="1"/>
</dbReference>
<dbReference type="Gene3D" id="4.10.830.40">
    <property type="match status" value="1"/>
</dbReference>
<dbReference type="InterPro" id="IPR051051">
    <property type="entry name" value="E3_ubiq-ligase_TRIM/RNF"/>
</dbReference>
<evidence type="ECO:0000256" key="4">
    <source>
        <dbReference type="ARBA" id="ARBA00022833"/>
    </source>
</evidence>
<dbReference type="PROSITE" id="PS50188">
    <property type="entry name" value="B302_SPRY"/>
    <property type="match status" value="1"/>
</dbReference>
<protein>
    <submittedName>
        <fullName evidence="11">Zinc-binding protein A33</fullName>
    </submittedName>
</protein>
<dbReference type="InterPro" id="IPR000315">
    <property type="entry name" value="Znf_B-box"/>
</dbReference>
<dbReference type="OrthoDB" id="6270329at2759"/>
<keyword evidence="12" id="KW-1185">Reference proteome</keyword>
<evidence type="ECO:0000259" key="10">
    <source>
        <dbReference type="PROSITE" id="PS50188"/>
    </source>
</evidence>
<dbReference type="SUPFAM" id="SSF57845">
    <property type="entry name" value="B-box zinc-binding domain"/>
    <property type="match status" value="1"/>
</dbReference>
<evidence type="ECO:0000259" key="8">
    <source>
        <dbReference type="PROSITE" id="PS50089"/>
    </source>
</evidence>
<feature type="coiled-coil region" evidence="7">
    <location>
        <begin position="199"/>
        <end position="273"/>
    </location>
</feature>